<comment type="caution">
    <text evidence="1">The sequence shown here is derived from an EMBL/GenBank/DDBJ whole genome shotgun (WGS) entry which is preliminary data.</text>
</comment>
<accession>A0A699MHT8</accession>
<dbReference type="InterPro" id="IPR005162">
    <property type="entry name" value="Retrotrans_gag_dom"/>
</dbReference>
<dbReference type="Pfam" id="PF03732">
    <property type="entry name" value="Retrotrans_gag"/>
    <property type="match status" value="1"/>
</dbReference>
<proteinExistence type="predicted"/>
<evidence type="ECO:0000313" key="1">
    <source>
        <dbReference type="EMBL" id="GEZ90425.1"/>
    </source>
</evidence>
<protein>
    <submittedName>
        <fullName evidence="1">Uncharacterized protein</fullName>
    </submittedName>
</protein>
<sequence length="227" mass="26699">MSFLHLTKNRNEYYIQQDQCEEEVVETIGEPTMEEYMTKTREDYRSGIVRPKNDEKARFELKGQFLKELHDNTLIGLKNEDSNEHIEKVLEIVALFHIPKVTQYRIMLRVFPMSLTGAANIWQRIEPTGLIITWETLKMKFLSKYCPPTLTAKKMEEINNFQQEPDETLKQAWERFKELLLRCPQHYLIDMQEVILFYKGLDVPTRQILNSKGAIPSMKAADAKKAI</sequence>
<reference evidence="1" key="1">
    <citation type="journal article" date="2019" name="Sci. Rep.">
        <title>Draft genome of Tanacetum cinerariifolium, the natural source of mosquito coil.</title>
        <authorList>
            <person name="Yamashiro T."/>
            <person name="Shiraishi A."/>
            <person name="Satake H."/>
            <person name="Nakayama K."/>
        </authorList>
    </citation>
    <scope>NUCLEOTIDE SEQUENCE</scope>
</reference>
<dbReference type="PANTHER" id="PTHR33223:SF11">
    <property type="entry name" value="ELEMENT PROTEIN, PUTATIVE-RELATED"/>
    <property type="match status" value="1"/>
</dbReference>
<organism evidence="1">
    <name type="scientific">Tanacetum cinerariifolium</name>
    <name type="common">Dalmatian daisy</name>
    <name type="synonym">Chrysanthemum cinerariifolium</name>
    <dbReference type="NCBI Taxonomy" id="118510"/>
    <lineage>
        <taxon>Eukaryota</taxon>
        <taxon>Viridiplantae</taxon>
        <taxon>Streptophyta</taxon>
        <taxon>Embryophyta</taxon>
        <taxon>Tracheophyta</taxon>
        <taxon>Spermatophyta</taxon>
        <taxon>Magnoliopsida</taxon>
        <taxon>eudicotyledons</taxon>
        <taxon>Gunneridae</taxon>
        <taxon>Pentapetalae</taxon>
        <taxon>asterids</taxon>
        <taxon>campanulids</taxon>
        <taxon>Asterales</taxon>
        <taxon>Asteraceae</taxon>
        <taxon>Asteroideae</taxon>
        <taxon>Anthemideae</taxon>
        <taxon>Anthemidinae</taxon>
        <taxon>Tanacetum</taxon>
    </lineage>
</organism>
<dbReference type="PANTHER" id="PTHR33223">
    <property type="entry name" value="CCHC-TYPE DOMAIN-CONTAINING PROTEIN"/>
    <property type="match status" value="1"/>
</dbReference>
<name>A0A699MHT8_TANCI</name>
<dbReference type="AlphaFoldDB" id="A0A699MHT8"/>
<dbReference type="EMBL" id="BKCJ010339874">
    <property type="protein sequence ID" value="GEZ90425.1"/>
    <property type="molecule type" value="Genomic_DNA"/>
</dbReference>
<gene>
    <name evidence="1" type="ORF">Tci_562398</name>
</gene>